<name>A0A6J1N7D1_BICAN</name>
<evidence type="ECO:0000256" key="1">
    <source>
        <dbReference type="SAM" id="MobiDB-lite"/>
    </source>
</evidence>
<dbReference type="InterPro" id="IPR004875">
    <property type="entry name" value="DDE_SF_endonuclease_dom"/>
</dbReference>
<keyword evidence="3" id="KW-1185">Reference proteome</keyword>
<dbReference type="Proteomes" id="UP001652582">
    <property type="component" value="Chromosome 6"/>
</dbReference>
<dbReference type="InterPro" id="IPR050863">
    <property type="entry name" value="CenT-Element_Derived"/>
</dbReference>
<organism evidence="3 4">
    <name type="scientific">Bicyclus anynana</name>
    <name type="common">Squinting bush brown butterfly</name>
    <dbReference type="NCBI Taxonomy" id="110368"/>
    <lineage>
        <taxon>Eukaryota</taxon>
        <taxon>Metazoa</taxon>
        <taxon>Ecdysozoa</taxon>
        <taxon>Arthropoda</taxon>
        <taxon>Hexapoda</taxon>
        <taxon>Insecta</taxon>
        <taxon>Pterygota</taxon>
        <taxon>Neoptera</taxon>
        <taxon>Endopterygota</taxon>
        <taxon>Lepidoptera</taxon>
        <taxon>Glossata</taxon>
        <taxon>Ditrysia</taxon>
        <taxon>Papilionoidea</taxon>
        <taxon>Nymphalidae</taxon>
        <taxon>Satyrinae</taxon>
        <taxon>Satyrini</taxon>
        <taxon>Mycalesina</taxon>
        <taxon>Bicyclus</taxon>
    </lineage>
</organism>
<dbReference type="PANTHER" id="PTHR19303:SF71">
    <property type="entry name" value="ZINC FINGER PHD-TYPE DOMAIN-CONTAINING PROTEIN"/>
    <property type="match status" value="1"/>
</dbReference>
<dbReference type="InterPro" id="IPR036397">
    <property type="entry name" value="RNaseH_sf"/>
</dbReference>
<evidence type="ECO:0000313" key="3">
    <source>
        <dbReference type="Proteomes" id="UP001652582"/>
    </source>
</evidence>
<gene>
    <name evidence="4" type="primary">LOC112049208</name>
</gene>
<proteinExistence type="predicted"/>
<feature type="region of interest" description="Disordered" evidence="1">
    <location>
        <begin position="399"/>
        <end position="477"/>
    </location>
</feature>
<dbReference type="GO" id="GO:0003677">
    <property type="term" value="F:DNA binding"/>
    <property type="evidence" value="ECO:0007669"/>
    <property type="project" value="TreeGrafter"/>
</dbReference>
<sequence>MRNYKRKTDRGTQSVELMQRAAHLVLHENKSLREVCRNFELSKTSLTRFIKRIKDDPVNLRFGYGTPRQIFNTEQEVCLTEYLLKLAQIFHGIGPKEVRRMAYDCAIKYKISIPNTWHTNKMAGKEWMSAFLTRNTRLSIRKPEATSLSRATSFNKTNVHDFFSKLAEVMDRFKFTASSIWNADETGVSTVTKPSKIIAAKGKRNVGSVTSGERGTNITLLVAVSATGSSIPPMFIFPRKKFQDHFIRDGPTGCIGAGNSSGWITNDEFFIFIQHFINNVRPNKESPVLLVLDNHSSHLSVPTLDLAKENGVVMLSFPPHCSHKLQPLDVAVYGPFKRYVSSAQDAWMRNNAGKTMTIYDIPGIVRTALPLALTQNNIMSGFEKTGIFPYNENKFDDADFAPSYVTDRPMGNDESEPQPSTSSAYFPPLLSNTQPSTSSDSLPPTSPDIGETLINPQGNFSPEAVRPLPKAGPRSQL</sequence>
<feature type="domain" description="DDE-1" evidence="2">
    <location>
        <begin position="219"/>
        <end position="351"/>
    </location>
</feature>
<dbReference type="KEGG" id="bany:112049208"/>
<dbReference type="OrthoDB" id="4327074at2759"/>
<dbReference type="Gene3D" id="3.30.420.10">
    <property type="entry name" value="Ribonuclease H-like superfamily/Ribonuclease H"/>
    <property type="match status" value="1"/>
</dbReference>
<dbReference type="PANTHER" id="PTHR19303">
    <property type="entry name" value="TRANSPOSON"/>
    <property type="match status" value="1"/>
</dbReference>
<feature type="compositionally biased region" description="Polar residues" evidence="1">
    <location>
        <begin position="417"/>
        <end position="434"/>
    </location>
</feature>
<evidence type="ECO:0000259" key="2">
    <source>
        <dbReference type="Pfam" id="PF03184"/>
    </source>
</evidence>
<dbReference type="GeneID" id="112049208"/>
<accession>A0A6J1N7D1</accession>
<dbReference type="RefSeq" id="XP_023942774.1">
    <property type="nucleotide sequence ID" value="XM_024087006.2"/>
</dbReference>
<reference evidence="4" key="1">
    <citation type="submission" date="2025-08" db="UniProtKB">
        <authorList>
            <consortium name="RefSeq"/>
        </authorList>
    </citation>
    <scope>IDENTIFICATION</scope>
</reference>
<dbReference type="AlphaFoldDB" id="A0A6J1N7D1"/>
<protein>
    <submittedName>
        <fullName evidence="4">Uncharacterized protein LOC112049208</fullName>
    </submittedName>
</protein>
<dbReference type="Pfam" id="PF03184">
    <property type="entry name" value="DDE_1"/>
    <property type="match status" value="1"/>
</dbReference>
<evidence type="ECO:0000313" key="4">
    <source>
        <dbReference type="RefSeq" id="XP_023942774.1"/>
    </source>
</evidence>
<dbReference type="GO" id="GO:0005634">
    <property type="term" value="C:nucleus"/>
    <property type="evidence" value="ECO:0007669"/>
    <property type="project" value="TreeGrafter"/>
</dbReference>